<dbReference type="SUPFAM" id="SSF53697">
    <property type="entry name" value="SIS domain"/>
    <property type="match status" value="1"/>
</dbReference>
<dbReference type="Gene3D" id="3.10.580.10">
    <property type="entry name" value="CBS-domain"/>
    <property type="match status" value="1"/>
</dbReference>
<dbReference type="InterPro" id="IPR050986">
    <property type="entry name" value="GutQ/KpsF_isomerases"/>
</dbReference>
<evidence type="ECO:0000256" key="5">
    <source>
        <dbReference type="PROSITE-ProRule" id="PRU00703"/>
    </source>
</evidence>
<dbReference type="InterPro" id="IPR046348">
    <property type="entry name" value="SIS_dom_sf"/>
</dbReference>
<dbReference type="GeneID" id="32475357"/>
<dbReference type="PROSITE" id="PS51371">
    <property type="entry name" value="CBS"/>
    <property type="match status" value="2"/>
</dbReference>
<feature type="domain" description="CBS" evidence="6">
    <location>
        <begin position="204"/>
        <end position="265"/>
    </location>
</feature>
<dbReference type="InterPro" id="IPR035474">
    <property type="entry name" value="SIS_Kpsf"/>
</dbReference>
<dbReference type="PIRSF" id="PIRSF004692">
    <property type="entry name" value="KdsD_KpsF"/>
    <property type="match status" value="1"/>
</dbReference>
<dbReference type="Proteomes" id="UP000003175">
    <property type="component" value="Unassembled WGS sequence"/>
</dbReference>
<feature type="domain" description="CBS" evidence="6">
    <location>
        <begin position="271"/>
        <end position="326"/>
    </location>
</feature>
<evidence type="ECO:0000256" key="3">
    <source>
        <dbReference type="ARBA" id="ARBA00023122"/>
    </source>
</evidence>
<gene>
    <name evidence="8" type="ORF">HMPREF9432_00361</name>
</gene>
<keyword evidence="2" id="KW-0677">Repeat</keyword>
<reference evidence="8 9" key="1">
    <citation type="submission" date="2011-08" db="EMBL/GenBank/DDBJ databases">
        <title>The Genome Sequence of Selenomonas noxia F0398.</title>
        <authorList>
            <consortium name="The Broad Institute Genome Sequencing Platform"/>
            <person name="Earl A."/>
            <person name="Ward D."/>
            <person name="Feldgarden M."/>
            <person name="Gevers D."/>
            <person name="Izard J."/>
            <person name="Ganesan A."/>
            <person name="Blanton J.M."/>
            <person name="Baranova O.V."/>
            <person name="Tanner A.C."/>
            <person name="Dewhirst F.E."/>
            <person name="Young S.K."/>
            <person name="Zeng Q."/>
            <person name="Gargeya S."/>
            <person name="Fitzgerald M."/>
            <person name="Haas B."/>
            <person name="Abouelleil A."/>
            <person name="Alvarado L."/>
            <person name="Arachchi H.M."/>
            <person name="Berlin A."/>
            <person name="Brown A."/>
            <person name="Chapman S.B."/>
            <person name="Chen Z."/>
            <person name="Dunbar C."/>
            <person name="Freedman E."/>
            <person name="Gearin G."/>
            <person name="Gellesch M."/>
            <person name="Goldberg J."/>
            <person name="Griggs A."/>
            <person name="Gujja S."/>
            <person name="Heiman D."/>
            <person name="Howarth C."/>
            <person name="Larson L."/>
            <person name="Lui A."/>
            <person name="MacDonald P.J.P."/>
            <person name="Montmayeur A."/>
            <person name="Murphy C."/>
            <person name="Neiman D."/>
            <person name="Pearson M."/>
            <person name="Priest M."/>
            <person name="Roberts A."/>
            <person name="Saif S."/>
            <person name="Shea T."/>
            <person name="Shenoy N."/>
            <person name="Sisk P."/>
            <person name="Stolte C."/>
            <person name="Sykes S."/>
            <person name="Wortman J."/>
            <person name="Nusbaum C."/>
            <person name="Birren B."/>
        </authorList>
    </citation>
    <scope>NUCLEOTIDE SEQUENCE [LARGE SCALE GENOMIC DNA]</scope>
    <source>
        <strain evidence="8 9">F0398</strain>
    </source>
</reference>
<dbReference type="CDD" id="cd05014">
    <property type="entry name" value="SIS_Kpsf"/>
    <property type="match status" value="1"/>
</dbReference>
<evidence type="ECO:0000259" key="7">
    <source>
        <dbReference type="PROSITE" id="PS51464"/>
    </source>
</evidence>
<evidence type="ECO:0000259" key="6">
    <source>
        <dbReference type="PROSITE" id="PS51371"/>
    </source>
</evidence>
<dbReference type="CDD" id="cd04604">
    <property type="entry name" value="CBS_pair_SIS_assoc"/>
    <property type="match status" value="1"/>
</dbReference>
<comment type="caution">
    <text evidence="8">The sequence shown here is derived from an EMBL/GenBank/DDBJ whole genome shotgun (WGS) entry which is preliminary data.</text>
</comment>
<dbReference type="PANTHER" id="PTHR42745:SF1">
    <property type="entry name" value="ARABINOSE 5-PHOSPHATE ISOMERASE KDSD"/>
    <property type="match status" value="1"/>
</dbReference>
<dbReference type="NCBIfam" id="TIGR00393">
    <property type="entry name" value="kpsF"/>
    <property type="match status" value="1"/>
</dbReference>
<organism evidence="8 9">
    <name type="scientific">Selenomonas noxia F0398</name>
    <dbReference type="NCBI Taxonomy" id="702437"/>
    <lineage>
        <taxon>Bacteria</taxon>
        <taxon>Bacillati</taxon>
        <taxon>Bacillota</taxon>
        <taxon>Negativicutes</taxon>
        <taxon>Selenomonadales</taxon>
        <taxon>Selenomonadaceae</taxon>
        <taxon>Selenomonas</taxon>
    </lineage>
</organism>
<dbReference type="PANTHER" id="PTHR42745">
    <property type="match status" value="1"/>
</dbReference>
<evidence type="ECO:0000313" key="9">
    <source>
        <dbReference type="Proteomes" id="UP000003175"/>
    </source>
</evidence>
<dbReference type="PROSITE" id="PS51464">
    <property type="entry name" value="SIS"/>
    <property type="match status" value="1"/>
</dbReference>
<dbReference type="InterPro" id="IPR046342">
    <property type="entry name" value="CBS_dom_sf"/>
</dbReference>
<keyword evidence="3 5" id="KW-0129">CBS domain</keyword>
<evidence type="ECO:0000256" key="1">
    <source>
        <dbReference type="ARBA" id="ARBA00008165"/>
    </source>
</evidence>
<keyword evidence="9" id="KW-1185">Reference proteome</keyword>
<dbReference type="InterPro" id="IPR001347">
    <property type="entry name" value="SIS_dom"/>
</dbReference>
<evidence type="ECO:0008006" key="10">
    <source>
        <dbReference type="Google" id="ProtNLM"/>
    </source>
</evidence>
<dbReference type="SMART" id="SM00116">
    <property type="entry name" value="CBS"/>
    <property type="match status" value="2"/>
</dbReference>
<evidence type="ECO:0000313" key="8">
    <source>
        <dbReference type="EMBL" id="EHG25860.1"/>
    </source>
</evidence>
<proteinExistence type="inferred from homology"/>
<name>A0ABN0DS61_9FIRM</name>
<dbReference type="Pfam" id="PF01380">
    <property type="entry name" value="SIS"/>
    <property type="match status" value="1"/>
</dbReference>
<dbReference type="EMBL" id="ADGH01000003">
    <property type="protein sequence ID" value="EHG25860.1"/>
    <property type="molecule type" value="Genomic_DNA"/>
</dbReference>
<dbReference type="InterPro" id="IPR004800">
    <property type="entry name" value="KdsD/KpsF-type"/>
</dbReference>
<evidence type="ECO:0000256" key="4">
    <source>
        <dbReference type="PIRNR" id="PIRNR004692"/>
    </source>
</evidence>
<dbReference type="InterPro" id="IPR000644">
    <property type="entry name" value="CBS_dom"/>
</dbReference>
<evidence type="ECO:0000256" key="2">
    <source>
        <dbReference type="ARBA" id="ARBA00022737"/>
    </source>
</evidence>
<sequence>MAKSTIREKAIETLELEAKAVAQLTERIDDDFEAAVRAILDCKARIVVTGMGKSGHVGRKIAATLASTGTPAFFMHPAEAFHGDLGMVTENDIVIAISNSGESNEVVNILSIIHRIGARIIAMCGRRKSQLGRSADFYIDIGVEREACPLGLAPTSSTTATLAMGDAIAMALMEARDFKKEDYALFHPGGALGRKLLLTVANVMHTGEENPVVSYNTTAKDALFVMTDKGLGAASVVDANGKFIGLVTDGIIRRALAKDYNFLDKDVESIMFATPLTITPDKMAAAALSVMEKHQPRPVTVLPVVDETGIPVGIVHLTDLLRQGVV</sequence>
<protein>
    <recommendedName>
        <fullName evidence="10">KpsF/GutQ family sugar isomerase</fullName>
    </recommendedName>
</protein>
<accession>A0ABN0DS61</accession>
<dbReference type="RefSeq" id="WP_006694738.1">
    <property type="nucleotide sequence ID" value="NZ_JH376857.1"/>
</dbReference>
<comment type="similarity">
    <text evidence="1 4">Belongs to the SIS family. GutQ/KpsF subfamily.</text>
</comment>
<dbReference type="Gene3D" id="3.40.50.10490">
    <property type="entry name" value="Glucose-6-phosphate isomerase like protein, domain 1"/>
    <property type="match status" value="1"/>
</dbReference>
<feature type="domain" description="SIS" evidence="7">
    <location>
        <begin position="35"/>
        <end position="178"/>
    </location>
</feature>
<dbReference type="Pfam" id="PF00571">
    <property type="entry name" value="CBS"/>
    <property type="match status" value="2"/>
</dbReference>